<organism evidence="1 2">
    <name type="scientific">Trichinella pseudospiralis</name>
    <name type="common">Parasitic roundworm</name>
    <dbReference type="NCBI Taxonomy" id="6337"/>
    <lineage>
        <taxon>Eukaryota</taxon>
        <taxon>Metazoa</taxon>
        <taxon>Ecdysozoa</taxon>
        <taxon>Nematoda</taxon>
        <taxon>Enoplea</taxon>
        <taxon>Dorylaimia</taxon>
        <taxon>Trichinellida</taxon>
        <taxon>Trichinellidae</taxon>
        <taxon>Trichinella</taxon>
    </lineage>
</organism>
<proteinExistence type="predicted"/>
<dbReference type="AlphaFoldDB" id="A0A0V1DM59"/>
<keyword evidence="2" id="KW-1185">Reference proteome</keyword>
<accession>A0A0V1DM59</accession>
<protein>
    <submittedName>
        <fullName evidence="1">Uncharacterized protein</fullName>
    </submittedName>
</protein>
<name>A0A0V1DM59_TRIPS</name>
<reference evidence="1 2" key="1">
    <citation type="submission" date="2015-01" db="EMBL/GenBank/DDBJ databases">
        <title>Evolution of Trichinella species and genotypes.</title>
        <authorList>
            <person name="Korhonen P.K."/>
            <person name="Edoardo P."/>
            <person name="Giuseppe L.R."/>
            <person name="Gasser R.B."/>
        </authorList>
    </citation>
    <scope>NUCLEOTIDE SEQUENCE [LARGE SCALE GENOMIC DNA]</scope>
    <source>
        <strain evidence="1">ISS470</strain>
    </source>
</reference>
<sequence length="73" mass="8446">MLMDRFQYEQRVVLKFWQRLRTEYIENFVEPKGLPGSQYPSATAVECCEGENGMVTSAKVITAQIAHAHWKIL</sequence>
<comment type="caution">
    <text evidence="1">The sequence shown here is derived from an EMBL/GenBank/DDBJ whole genome shotgun (WGS) entry which is preliminary data.</text>
</comment>
<dbReference type="EMBL" id="JYDT01003068">
    <property type="protein sequence ID" value="KRY62729.1"/>
    <property type="molecule type" value="Genomic_DNA"/>
</dbReference>
<gene>
    <name evidence="1" type="ORF">T4D_696</name>
</gene>
<evidence type="ECO:0000313" key="1">
    <source>
        <dbReference type="EMBL" id="KRY62729.1"/>
    </source>
</evidence>
<dbReference type="Proteomes" id="UP000054995">
    <property type="component" value="Unassembled WGS sequence"/>
</dbReference>
<evidence type="ECO:0000313" key="2">
    <source>
        <dbReference type="Proteomes" id="UP000054995"/>
    </source>
</evidence>